<evidence type="ECO:0000313" key="2">
    <source>
        <dbReference type="EMBL" id="TYC85779.1"/>
    </source>
</evidence>
<reference evidence="2 3" key="1">
    <citation type="submission" date="2019-08" db="EMBL/GenBank/DDBJ databases">
        <title>Isolation and enrichment of carboxydotrophic bacteria from anaerobic sludge for the production of bio-based chemicals from syngas.</title>
        <authorList>
            <person name="Antares A.L."/>
            <person name="Moreira J."/>
            <person name="Diender M."/>
            <person name="Parshina S.N."/>
            <person name="Stams A.J.M."/>
            <person name="Alves M."/>
            <person name="Alves J.I."/>
            <person name="Sousa D.Z."/>
        </authorList>
    </citation>
    <scope>NUCLEOTIDE SEQUENCE [LARGE SCALE GENOMIC DNA]</scope>
    <source>
        <strain evidence="2 3">JM</strain>
    </source>
</reference>
<dbReference type="SMART" id="SM00530">
    <property type="entry name" value="HTH_XRE"/>
    <property type="match status" value="1"/>
</dbReference>
<dbReference type="AlphaFoldDB" id="A0A5D0WNP1"/>
<dbReference type="InterPro" id="IPR010982">
    <property type="entry name" value="Lambda_DNA-bd_dom_sf"/>
</dbReference>
<evidence type="ECO:0000259" key="1">
    <source>
        <dbReference type="PROSITE" id="PS50943"/>
    </source>
</evidence>
<dbReference type="InterPro" id="IPR001387">
    <property type="entry name" value="Cro/C1-type_HTH"/>
</dbReference>
<dbReference type="SUPFAM" id="SSF47413">
    <property type="entry name" value="lambda repressor-like DNA-binding domains"/>
    <property type="match status" value="1"/>
</dbReference>
<evidence type="ECO:0000313" key="3">
    <source>
        <dbReference type="Proteomes" id="UP000322619"/>
    </source>
</evidence>
<name>A0A5D0WNP1_9FIRM</name>
<dbReference type="GO" id="GO:0003677">
    <property type="term" value="F:DNA binding"/>
    <property type="evidence" value="ECO:0007669"/>
    <property type="project" value="InterPro"/>
</dbReference>
<sequence>MSKTKVSPIGSSWDEFEKRTFTPQEIMESDLRVALISELIRARNDQGITQKQLEEASGVKQPVIARMEKGTTDPQLMTILKILRPLGKTLAIVPIEEKHPRNIRLRTFKKGSTFRQKPMR</sequence>
<dbReference type="CDD" id="cd00093">
    <property type="entry name" value="HTH_XRE"/>
    <property type="match status" value="1"/>
</dbReference>
<accession>A0A5D0WNP1</accession>
<dbReference type="Gene3D" id="1.10.260.40">
    <property type="entry name" value="lambda repressor-like DNA-binding domains"/>
    <property type="match status" value="1"/>
</dbReference>
<dbReference type="EMBL" id="VSLA01000013">
    <property type="protein sequence ID" value="TYC85779.1"/>
    <property type="molecule type" value="Genomic_DNA"/>
</dbReference>
<dbReference type="PROSITE" id="PS50943">
    <property type="entry name" value="HTH_CROC1"/>
    <property type="match status" value="1"/>
</dbReference>
<protein>
    <submittedName>
        <fullName evidence="2">Helix-turn-helix domain-containing protein</fullName>
    </submittedName>
</protein>
<feature type="domain" description="HTH cro/C1-type" evidence="1">
    <location>
        <begin position="39"/>
        <end position="93"/>
    </location>
</feature>
<gene>
    <name evidence="2" type="ORF">FXB42_07845</name>
</gene>
<comment type="caution">
    <text evidence="2">The sequence shown here is derived from an EMBL/GenBank/DDBJ whole genome shotgun (WGS) entry which is preliminary data.</text>
</comment>
<dbReference type="Pfam" id="PF01381">
    <property type="entry name" value="HTH_3"/>
    <property type="match status" value="1"/>
</dbReference>
<dbReference type="Proteomes" id="UP000322619">
    <property type="component" value="Unassembled WGS sequence"/>
</dbReference>
<proteinExistence type="predicted"/>
<organism evidence="2 3">
    <name type="scientific">Acetobacterium wieringae</name>
    <dbReference type="NCBI Taxonomy" id="52694"/>
    <lineage>
        <taxon>Bacteria</taxon>
        <taxon>Bacillati</taxon>
        <taxon>Bacillota</taxon>
        <taxon>Clostridia</taxon>
        <taxon>Eubacteriales</taxon>
        <taxon>Eubacteriaceae</taxon>
        <taxon>Acetobacterium</taxon>
    </lineage>
</organism>